<dbReference type="SUPFAM" id="SSF52540">
    <property type="entry name" value="P-loop containing nucleoside triphosphate hydrolases"/>
    <property type="match status" value="1"/>
</dbReference>
<proteinExistence type="predicted"/>
<keyword evidence="2" id="KW-0547">Nucleotide-binding</keyword>
<dbReference type="Pfam" id="PF01935">
    <property type="entry name" value="DUF87"/>
    <property type="match status" value="1"/>
</dbReference>
<dbReference type="RefSeq" id="WP_349053655.1">
    <property type="nucleotide sequence ID" value="NZ_JBBNPS010000005.1"/>
</dbReference>
<evidence type="ECO:0000313" key="3">
    <source>
        <dbReference type="Proteomes" id="UP001481872"/>
    </source>
</evidence>
<dbReference type="Gene3D" id="3.40.50.300">
    <property type="entry name" value="P-loop containing nucleotide triphosphate hydrolases"/>
    <property type="match status" value="2"/>
</dbReference>
<keyword evidence="3" id="KW-1185">Reference proteome</keyword>
<name>A0ABV1J5Q2_9FIRM</name>
<reference evidence="2 3" key="1">
    <citation type="submission" date="2024-04" db="EMBL/GenBank/DDBJ databases">
        <title>Human intestinal bacterial collection.</title>
        <authorList>
            <person name="Pauvert C."/>
            <person name="Hitch T.C.A."/>
            <person name="Clavel T."/>
        </authorList>
    </citation>
    <scope>NUCLEOTIDE SEQUENCE [LARGE SCALE GENOMIC DNA]</scope>
    <source>
        <strain evidence="2 3">CLA-SR-H026</strain>
    </source>
</reference>
<dbReference type="EMBL" id="JBBNPS010000005">
    <property type="protein sequence ID" value="MEQ3353290.1"/>
    <property type="molecule type" value="Genomic_DNA"/>
</dbReference>
<evidence type="ECO:0000259" key="1">
    <source>
        <dbReference type="Pfam" id="PF01935"/>
    </source>
</evidence>
<sequence>MQIKVVGLTNPREVTVGSRDHNFRVAEFLMIEDPVQGAILGEVVEAETYNRFIPMDVGGDFVDDGVLASLRQLGYDIHNETIYVAKVRFLHETPYPPLTGSDARPPKFSEIKSLLVPTSPDEGLVLGAIRHTDYLYDAMEDNLKGLFTLYEDGAQLPQKDVPYVLDLRAMHQYPHMGIFGGSGSGKSFGMRVLLEELMEKNVPGVVLDPHYEMDFSQAAEGGKSYGKSHRRFQIGVDIGIDFNSLTGGDLKTILNAVSELSEAMKSTVDLLFKIDKGLTGFTTVLEDLIEGHEAGSVDKIREMTMVPSPDQKKWQRIQSRYERFGKATNISSLRGILWRLKSVERDGLFRGDSRPVEEAIFEGKLAVIQGSVKLIQMYATYLIRNLYKKRRDYKDAQFVQPAGGDYFPPFFVVTDESHTFAPKGIPAPSKSVLREIAQEGRKYGVFLILATQRPTLLDDTITAQLNCKMIYRTVRAQDIDTIQGETDISVEESRRLPYLQTGDVFISSSHLGRTTFARIRMARTTSPHTENPIDELKKVKTASQDRLLKAAADFFPISAASNILSVLPELEKRGLSFTREGLISALDQLAEEGKIKRSVDFLGNSRYEAIR</sequence>
<keyword evidence="2" id="KW-0067">ATP-binding</keyword>
<dbReference type="GO" id="GO:0005524">
    <property type="term" value="F:ATP binding"/>
    <property type="evidence" value="ECO:0007669"/>
    <property type="project" value="UniProtKB-KW"/>
</dbReference>
<dbReference type="PANTHER" id="PTHR42957">
    <property type="entry name" value="HELICASE MJ1565-RELATED"/>
    <property type="match status" value="1"/>
</dbReference>
<comment type="caution">
    <text evidence="2">The sequence shown here is derived from an EMBL/GenBank/DDBJ whole genome shotgun (WGS) entry which is preliminary data.</text>
</comment>
<gene>
    <name evidence="2" type="ORF">AAA081_03100</name>
</gene>
<accession>A0ABV1J5Q2</accession>
<dbReference type="InterPro" id="IPR002789">
    <property type="entry name" value="HerA_central"/>
</dbReference>
<protein>
    <submittedName>
        <fullName evidence="2">ATP-binding protein</fullName>
    </submittedName>
</protein>
<organism evidence="2 3">
    <name type="scientific">Aedoeadaptatus acetigenes</name>
    <dbReference type="NCBI Taxonomy" id="2981723"/>
    <lineage>
        <taxon>Bacteria</taxon>
        <taxon>Bacillati</taxon>
        <taxon>Bacillota</taxon>
        <taxon>Tissierellia</taxon>
        <taxon>Tissierellales</taxon>
        <taxon>Peptoniphilaceae</taxon>
        <taxon>Aedoeadaptatus</taxon>
    </lineage>
</organism>
<dbReference type="Proteomes" id="UP001481872">
    <property type="component" value="Unassembled WGS sequence"/>
</dbReference>
<feature type="domain" description="Helicase HerA central" evidence="1">
    <location>
        <begin position="156"/>
        <end position="369"/>
    </location>
</feature>
<dbReference type="PANTHER" id="PTHR42957:SF2">
    <property type="entry name" value="HELICASE HERA CENTRAL DOMAIN-CONTAINING PROTEIN"/>
    <property type="match status" value="1"/>
</dbReference>
<evidence type="ECO:0000313" key="2">
    <source>
        <dbReference type="EMBL" id="MEQ3353290.1"/>
    </source>
</evidence>
<dbReference type="InterPro" id="IPR027417">
    <property type="entry name" value="P-loop_NTPase"/>
</dbReference>
<dbReference type="InterPro" id="IPR008571">
    <property type="entry name" value="HerA-like"/>
</dbReference>